<proteinExistence type="predicted"/>
<sequence>MSEKDLDTLFDEAFENANLIPKESVPQNVQLVLYALYKHAISSRLNAFPNYYQNSDDTGEDLRNAFKLNALMQVKNLSIDDAKLQYIDIINQLMKERGISK</sequence>
<dbReference type="InterPro" id="IPR000582">
    <property type="entry name" value="Acyl-CoA-binding_protein"/>
</dbReference>
<evidence type="ECO:0000313" key="2">
    <source>
        <dbReference type="EMBL" id="BCY29530.1"/>
    </source>
</evidence>
<reference evidence="2 3" key="1">
    <citation type="submission" date="2021-06" db="EMBL/GenBank/DDBJ databases">
        <title>Whole genome sequences of Flavobacterium sp. KK2020170 and assembly.</title>
        <authorList>
            <person name="Kitahara K."/>
            <person name="Miyoshi S."/>
            <person name="Uesaka K."/>
        </authorList>
    </citation>
    <scope>NUCLEOTIDE SEQUENCE [LARGE SCALE GENOMIC DNA]</scope>
    <source>
        <strain evidence="2 3">KK2020170</strain>
    </source>
</reference>
<feature type="domain" description="ACB" evidence="1">
    <location>
        <begin position="6"/>
        <end position="99"/>
    </location>
</feature>
<organism evidence="2 3">
    <name type="scientific">Flavobacterium okayamense</name>
    <dbReference type="NCBI Taxonomy" id="2830782"/>
    <lineage>
        <taxon>Bacteria</taxon>
        <taxon>Pseudomonadati</taxon>
        <taxon>Bacteroidota</taxon>
        <taxon>Flavobacteriia</taxon>
        <taxon>Flavobacteriales</taxon>
        <taxon>Flavobacteriaceae</taxon>
        <taxon>Flavobacterium</taxon>
    </lineage>
</organism>
<dbReference type="Pfam" id="PF00887">
    <property type="entry name" value="ACBP"/>
    <property type="match status" value="1"/>
</dbReference>
<dbReference type="Gene3D" id="1.20.80.10">
    <property type="match status" value="1"/>
</dbReference>
<keyword evidence="3" id="KW-1185">Reference proteome</keyword>
<dbReference type="Proteomes" id="UP000825258">
    <property type="component" value="Chromosome"/>
</dbReference>
<accession>A0ABM7S7C3</accession>
<evidence type="ECO:0000259" key="1">
    <source>
        <dbReference type="PROSITE" id="PS51228"/>
    </source>
</evidence>
<dbReference type="InterPro" id="IPR014352">
    <property type="entry name" value="FERM/acyl-CoA-bd_prot_sf"/>
</dbReference>
<dbReference type="SUPFAM" id="SSF47027">
    <property type="entry name" value="Acyl-CoA binding protein"/>
    <property type="match status" value="1"/>
</dbReference>
<dbReference type="EMBL" id="AP024749">
    <property type="protein sequence ID" value="BCY29530.1"/>
    <property type="molecule type" value="Genomic_DNA"/>
</dbReference>
<protein>
    <submittedName>
        <fullName evidence="2">Acyl-CoA-binding protein</fullName>
    </submittedName>
</protein>
<gene>
    <name evidence="2" type="ORF">KK2020170_23980</name>
</gene>
<dbReference type="RefSeq" id="WP_221258603.1">
    <property type="nucleotide sequence ID" value="NZ_AP024749.1"/>
</dbReference>
<dbReference type="InterPro" id="IPR035984">
    <property type="entry name" value="Acyl-CoA-binding_sf"/>
</dbReference>
<name>A0ABM7S7C3_9FLAO</name>
<evidence type="ECO:0000313" key="3">
    <source>
        <dbReference type="Proteomes" id="UP000825258"/>
    </source>
</evidence>
<dbReference type="PROSITE" id="PS51228">
    <property type="entry name" value="ACB_2"/>
    <property type="match status" value="1"/>
</dbReference>